<organism evidence="2">
    <name type="scientific">marine sediment metagenome</name>
    <dbReference type="NCBI Taxonomy" id="412755"/>
    <lineage>
        <taxon>unclassified sequences</taxon>
        <taxon>metagenomes</taxon>
        <taxon>ecological metagenomes</taxon>
    </lineage>
</organism>
<accession>X0WX63</accession>
<comment type="caution">
    <text evidence="2">The sequence shown here is derived from an EMBL/GenBank/DDBJ whole genome shotgun (WGS) entry which is preliminary data.</text>
</comment>
<feature type="compositionally biased region" description="Low complexity" evidence="1">
    <location>
        <begin position="1"/>
        <end position="13"/>
    </location>
</feature>
<name>X0WX63_9ZZZZ</name>
<reference evidence="2" key="1">
    <citation type="journal article" date="2014" name="Front. Microbiol.">
        <title>High frequency of phylogenetically diverse reductive dehalogenase-homologous genes in deep subseafloor sedimentary metagenomes.</title>
        <authorList>
            <person name="Kawai M."/>
            <person name="Futagami T."/>
            <person name="Toyoda A."/>
            <person name="Takaki Y."/>
            <person name="Nishi S."/>
            <person name="Hori S."/>
            <person name="Arai W."/>
            <person name="Tsubouchi T."/>
            <person name="Morono Y."/>
            <person name="Uchiyama I."/>
            <person name="Ito T."/>
            <person name="Fujiyama A."/>
            <person name="Inagaki F."/>
            <person name="Takami H."/>
        </authorList>
    </citation>
    <scope>NUCLEOTIDE SEQUENCE</scope>
    <source>
        <strain evidence="2">Expedition CK06-06</strain>
    </source>
</reference>
<evidence type="ECO:0000313" key="2">
    <source>
        <dbReference type="EMBL" id="GAG35295.1"/>
    </source>
</evidence>
<protein>
    <submittedName>
        <fullName evidence="2">Uncharacterized protein</fullName>
    </submittedName>
</protein>
<feature type="compositionally biased region" description="Basic and acidic residues" evidence="1">
    <location>
        <begin position="34"/>
        <end position="55"/>
    </location>
</feature>
<proteinExistence type="predicted"/>
<feature type="region of interest" description="Disordered" evidence="1">
    <location>
        <begin position="1"/>
        <end position="55"/>
    </location>
</feature>
<sequence length="55" mass="6527">MSKSSSKDVVVVTKKPKRKGDSGSKKHRKHDRDKKKCDLYRRQGKREKSKELRKE</sequence>
<feature type="non-terminal residue" evidence="2">
    <location>
        <position position="55"/>
    </location>
</feature>
<evidence type="ECO:0000256" key="1">
    <source>
        <dbReference type="SAM" id="MobiDB-lite"/>
    </source>
</evidence>
<gene>
    <name evidence="2" type="ORF">S01H1_74240</name>
</gene>
<dbReference type="EMBL" id="BARS01049651">
    <property type="protein sequence ID" value="GAG35295.1"/>
    <property type="molecule type" value="Genomic_DNA"/>
</dbReference>
<dbReference type="AlphaFoldDB" id="X0WX63"/>